<dbReference type="InterPro" id="IPR036257">
    <property type="entry name" value="Cyt_c_oxidase_su2_TM_sf"/>
</dbReference>
<feature type="domain" description="Cytochrome oxidase subunit II copper A binding" evidence="20">
    <location>
        <begin position="92"/>
        <end position="223"/>
    </location>
</feature>
<sequence>MANWEQINFQNSTSPLMEQFIFLHDFIMTLLMLIISLVFYIIINIISNSFVTTKTKDNHELEVLWTFLPGLVLIMIAFPSLRLLYMSEENKQNNMNIKVIGHQWYWSYEYSDFKHLEFDSFMTNIDNTNHFRLLDTDNHTTVPEKTPIQLFTTSADVLHSWAIPNLGIKTDSVPGRLNSINIFCIKPGLFFGQCSEICGTNHSFMPIVLDVRPLNIFKTWITHFLNS</sequence>
<dbReference type="NCBIfam" id="TIGR02866">
    <property type="entry name" value="CoxB"/>
    <property type="match status" value="1"/>
</dbReference>
<dbReference type="InterPro" id="IPR014222">
    <property type="entry name" value="Cyt_c_oxidase_su2"/>
</dbReference>
<keyword evidence="8 18" id="KW-0479">Metal-binding</keyword>
<dbReference type="GO" id="GO:0004129">
    <property type="term" value="F:cytochrome-c oxidase activity"/>
    <property type="evidence" value="ECO:0007669"/>
    <property type="project" value="UniProtKB-EC"/>
</dbReference>
<dbReference type="PROSITE" id="PS50999">
    <property type="entry name" value="COX2_TM"/>
    <property type="match status" value="1"/>
</dbReference>
<evidence type="ECO:0000256" key="10">
    <source>
        <dbReference type="ARBA" id="ARBA00022842"/>
    </source>
</evidence>
<geneLocation type="mitochondrion" evidence="22"/>
<comment type="subcellular location">
    <subcellularLocation>
        <location evidence="1 18">Mitochondrion inner membrane</location>
        <topology evidence="1 18">Multi-pass membrane protein</topology>
    </subcellularLocation>
</comment>
<dbReference type="InterPro" id="IPR045187">
    <property type="entry name" value="CcO_II"/>
</dbReference>
<reference evidence="22" key="1">
    <citation type="journal article" date="2010" name="Genome Biol. Evol.">
        <title>Ecdysozoan mitogenomics: evidence for a common origin of the legged invertebrates, the Panarthropoda.</title>
        <authorList>
            <person name="Rota-Stabelli O."/>
            <person name="Kayal E."/>
            <person name="Gleeson D."/>
            <person name="Daub J."/>
            <person name="Boore J.L."/>
            <person name="Telford M.J."/>
            <person name="Pisani D."/>
            <person name="Blaxter M."/>
            <person name="Lavrov D.V."/>
        </authorList>
    </citation>
    <scope>NUCLEOTIDE SEQUENCE</scope>
</reference>
<dbReference type="CDD" id="cd13912">
    <property type="entry name" value="CcO_II_C"/>
    <property type="match status" value="1"/>
</dbReference>
<dbReference type="RefSeq" id="YP_004734068.1">
    <property type="nucleotide sequence ID" value="NC_015829.1"/>
</dbReference>
<dbReference type="PROSITE" id="PS00078">
    <property type="entry name" value="COX2"/>
    <property type="match status" value="1"/>
</dbReference>
<dbReference type="SUPFAM" id="SSF49503">
    <property type="entry name" value="Cupredoxins"/>
    <property type="match status" value="1"/>
</dbReference>
<dbReference type="InterPro" id="IPR008972">
    <property type="entry name" value="Cupredoxin"/>
</dbReference>
<keyword evidence="15 18" id="KW-0496">Mitochondrion</keyword>
<dbReference type="GO" id="GO:0005507">
    <property type="term" value="F:copper ion binding"/>
    <property type="evidence" value="ECO:0007669"/>
    <property type="project" value="InterPro"/>
</dbReference>
<dbReference type="GeneID" id="10965348"/>
<dbReference type="SUPFAM" id="SSF81464">
    <property type="entry name" value="Cytochrome c oxidase subunit II-like, transmembrane region"/>
    <property type="match status" value="1"/>
</dbReference>
<evidence type="ECO:0000256" key="16">
    <source>
        <dbReference type="ARBA" id="ARBA00023136"/>
    </source>
</evidence>
<dbReference type="PRINTS" id="PR01166">
    <property type="entry name" value="CYCOXIDASEII"/>
</dbReference>
<evidence type="ECO:0000256" key="15">
    <source>
        <dbReference type="ARBA" id="ARBA00023128"/>
    </source>
</evidence>
<evidence type="ECO:0000256" key="3">
    <source>
        <dbReference type="ARBA" id="ARBA00011164"/>
    </source>
</evidence>
<comment type="similarity">
    <text evidence="2 18">Belongs to the cytochrome c oxidase subunit 2 family.</text>
</comment>
<keyword evidence="14 18" id="KW-0186">Copper</keyword>
<keyword evidence="10" id="KW-0460">Magnesium</keyword>
<evidence type="ECO:0000256" key="5">
    <source>
        <dbReference type="ARBA" id="ARBA00022448"/>
    </source>
</evidence>
<evidence type="ECO:0000259" key="20">
    <source>
        <dbReference type="PROSITE" id="PS50857"/>
    </source>
</evidence>
<evidence type="ECO:0000259" key="21">
    <source>
        <dbReference type="PROSITE" id="PS50999"/>
    </source>
</evidence>
<evidence type="ECO:0000256" key="4">
    <source>
        <dbReference type="ARBA" id="ARBA00015946"/>
    </source>
</evidence>
<evidence type="ECO:0000256" key="1">
    <source>
        <dbReference type="ARBA" id="ARBA00004448"/>
    </source>
</evidence>
<dbReference type="InterPro" id="IPR034210">
    <property type="entry name" value="CcO_II_C"/>
</dbReference>
<keyword evidence="16 18" id="KW-0472">Membrane</keyword>
<comment type="cofactor">
    <cofactor evidence="18">
        <name>Cu cation</name>
        <dbReference type="ChEBI" id="CHEBI:23378"/>
    </cofactor>
    <text evidence="18">Binds a copper A center.</text>
</comment>
<protein>
    <recommendedName>
        <fullName evidence="4 18">Cytochrome c oxidase subunit 2</fullName>
    </recommendedName>
</protein>
<keyword evidence="6 18" id="KW-0679">Respiratory chain</keyword>
<gene>
    <name evidence="22" type="primary">cox2</name>
</gene>
<evidence type="ECO:0000256" key="9">
    <source>
        <dbReference type="ARBA" id="ARBA00022792"/>
    </source>
</evidence>
<evidence type="ECO:0000256" key="19">
    <source>
        <dbReference type="SAM" id="Phobius"/>
    </source>
</evidence>
<evidence type="ECO:0000256" key="7">
    <source>
        <dbReference type="ARBA" id="ARBA00022692"/>
    </source>
</evidence>
<evidence type="ECO:0000256" key="18">
    <source>
        <dbReference type="RuleBase" id="RU000457"/>
    </source>
</evidence>
<dbReference type="AlphaFoldDB" id="F8RJB2"/>
<evidence type="ECO:0000256" key="8">
    <source>
        <dbReference type="ARBA" id="ARBA00022723"/>
    </source>
</evidence>
<evidence type="ECO:0000256" key="6">
    <source>
        <dbReference type="ARBA" id="ARBA00022660"/>
    </source>
</evidence>
<feature type="domain" description="Cytochrome oxidase subunit II transmembrane region profile" evidence="21">
    <location>
        <begin position="1"/>
        <end position="91"/>
    </location>
</feature>
<keyword evidence="12 18" id="KW-0249">Electron transport</keyword>
<comment type="function">
    <text evidence="18">Component of the cytochrome c oxidase, the last enzyme in the mitochondrial electron transport chain which drives oxidative phosphorylation. The respiratory chain contains 3 multisubunit complexes succinate dehydrogenase (complex II, CII), ubiquinol-cytochrome c oxidoreductase (cytochrome b-c1 complex, complex III, CIII) and cytochrome c oxidase (complex IV, CIV), that cooperate to transfer electrons derived from NADH and succinate to molecular oxygen, creating an electrochemical gradient over the inner membrane that drives transmembrane transport and the ATP synthase. Cytochrome c oxidase is the component of the respiratory chain that catalyzes the reduction of oxygen to water. Electrons originating from reduced cytochrome c in the intermembrane space (IMS) are transferred via the dinuclear copper A center (CU(A)) of subunit 2 and heme A of subunit 1 to the active site in subunit 1, a binuclear center (BNC) formed by heme A3 and copper B (CU(B)). The BNC reduces molecular oxygen to 2 water molecules using 4 electrons from cytochrome c in the IMS and 4 protons from the mitochondrial matrix.</text>
</comment>
<feature type="transmembrane region" description="Helical" evidence="19">
    <location>
        <begin position="63"/>
        <end position="85"/>
    </location>
</feature>
<comment type="subunit">
    <text evidence="3">Component of the cytochrome c oxidase (complex IV, CIV), a multisubunit enzyme composed of a catalytic core of 3 subunits and several supernumerary subunits. The complex exists as a monomer or a dimer and forms supercomplexes (SCs) in the inner mitochondrial membrane with ubiquinol-cytochrome c oxidoreductase (cytochrome b-c1 complex, complex III, CIII).</text>
</comment>
<dbReference type="PANTHER" id="PTHR22888:SF9">
    <property type="entry name" value="CYTOCHROME C OXIDASE SUBUNIT 2"/>
    <property type="match status" value="1"/>
</dbReference>
<dbReference type="Pfam" id="PF02790">
    <property type="entry name" value="COX2_TM"/>
    <property type="match status" value="1"/>
</dbReference>
<keyword evidence="13 19" id="KW-1133">Transmembrane helix</keyword>
<dbReference type="PANTHER" id="PTHR22888">
    <property type="entry name" value="CYTOCHROME C OXIDASE, SUBUNIT II"/>
    <property type="match status" value="1"/>
</dbReference>
<keyword evidence="7 18" id="KW-0812">Transmembrane</keyword>
<dbReference type="Gene3D" id="1.10.287.90">
    <property type="match status" value="1"/>
</dbReference>
<dbReference type="EMBL" id="HM600784">
    <property type="protein sequence ID" value="ADK97594.1"/>
    <property type="molecule type" value="Genomic_DNA"/>
</dbReference>
<keyword evidence="22" id="KW-0560">Oxidoreductase</keyword>
<dbReference type="Gene3D" id="2.60.40.420">
    <property type="entry name" value="Cupredoxins - blue copper proteins"/>
    <property type="match status" value="1"/>
</dbReference>
<evidence type="ECO:0000256" key="11">
    <source>
        <dbReference type="ARBA" id="ARBA00022967"/>
    </source>
</evidence>
<evidence type="ECO:0000256" key="14">
    <source>
        <dbReference type="ARBA" id="ARBA00023008"/>
    </source>
</evidence>
<dbReference type="CTD" id="4513"/>
<dbReference type="InterPro" id="IPR002429">
    <property type="entry name" value="CcO_II-like_C"/>
</dbReference>
<accession>F8RJB2</accession>
<keyword evidence="5 18" id="KW-0813">Transport</keyword>
<feature type="transmembrane region" description="Helical" evidence="19">
    <location>
        <begin position="21"/>
        <end position="43"/>
    </location>
</feature>
<comment type="catalytic activity">
    <reaction evidence="17">
        <text>4 Fe(II)-[cytochrome c] + O2 + 8 H(+)(in) = 4 Fe(III)-[cytochrome c] + 2 H2O + 4 H(+)(out)</text>
        <dbReference type="Rhea" id="RHEA:11436"/>
        <dbReference type="Rhea" id="RHEA-COMP:10350"/>
        <dbReference type="Rhea" id="RHEA-COMP:14399"/>
        <dbReference type="ChEBI" id="CHEBI:15377"/>
        <dbReference type="ChEBI" id="CHEBI:15378"/>
        <dbReference type="ChEBI" id="CHEBI:15379"/>
        <dbReference type="ChEBI" id="CHEBI:29033"/>
        <dbReference type="ChEBI" id="CHEBI:29034"/>
        <dbReference type="EC" id="7.1.1.9"/>
    </reaction>
    <physiologicalReaction direction="left-to-right" evidence="17">
        <dbReference type="Rhea" id="RHEA:11437"/>
    </physiologicalReaction>
</comment>
<dbReference type="GO" id="GO:0005743">
    <property type="term" value="C:mitochondrial inner membrane"/>
    <property type="evidence" value="ECO:0007669"/>
    <property type="project" value="UniProtKB-SubCell"/>
</dbReference>
<dbReference type="InterPro" id="IPR011759">
    <property type="entry name" value="Cyt_c_oxidase_su2_TM_dom"/>
</dbReference>
<evidence type="ECO:0000256" key="13">
    <source>
        <dbReference type="ARBA" id="ARBA00022989"/>
    </source>
</evidence>
<evidence type="ECO:0000256" key="17">
    <source>
        <dbReference type="ARBA" id="ARBA00049512"/>
    </source>
</evidence>
<evidence type="ECO:0000256" key="12">
    <source>
        <dbReference type="ARBA" id="ARBA00022982"/>
    </source>
</evidence>
<evidence type="ECO:0000313" key="22">
    <source>
        <dbReference type="EMBL" id="ADK97594.1"/>
    </source>
</evidence>
<dbReference type="GO" id="GO:0016491">
    <property type="term" value="F:oxidoreductase activity"/>
    <property type="evidence" value="ECO:0007669"/>
    <property type="project" value="UniProtKB-KW"/>
</dbReference>
<dbReference type="FunFam" id="2.60.40.420:FF:000001">
    <property type="entry name" value="Cytochrome c oxidase subunit 2"/>
    <property type="match status" value="1"/>
</dbReference>
<name>F8RJB2_9BILA</name>
<dbReference type="InterPro" id="IPR001505">
    <property type="entry name" value="Copper_CuA"/>
</dbReference>
<keyword evidence="9 18" id="KW-0999">Mitochondrion inner membrane</keyword>
<dbReference type="Pfam" id="PF00116">
    <property type="entry name" value="COX2"/>
    <property type="match status" value="1"/>
</dbReference>
<dbReference type="PROSITE" id="PS50857">
    <property type="entry name" value="COX2_CUA"/>
    <property type="match status" value="1"/>
</dbReference>
<evidence type="ECO:0000256" key="2">
    <source>
        <dbReference type="ARBA" id="ARBA00007866"/>
    </source>
</evidence>
<keyword evidence="11" id="KW-1278">Translocase</keyword>
<proteinExistence type="inferred from homology"/>
<dbReference type="GO" id="GO:0042773">
    <property type="term" value="P:ATP synthesis coupled electron transport"/>
    <property type="evidence" value="ECO:0007669"/>
    <property type="project" value="TreeGrafter"/>
</dbReference>
<organism evidence="22">
    <name type="scientific">Thulinius sp. DVL-2010</name>
    <dbReference type="NCBI Taxonomy" id="867920"/>
    <lineage>
        <taxon>Eukaryota</taxon>
        <taxon>Metazoa</taxon>
        <taxon>Ecdysozoa</taxon>
        <taxon>Tardigrada</taxon>
        <taxon>Eutardigrada</taxon>
        <taxon>Parachela</taxon>
        <taxon>Isohypsibioidea</taxon>
        <taxon>Doryphoribiidae</taxon>
        <taxon>Thulinius</taxon>
    </lineage>
</organism>